<organism evidence="1 2">
    <name type="scientific">Naganishia onofrii</name>
    <dbReference type="NCBI Taxonomy" id="1851511"/>
    <lineage>
        <taxon>Eukaryota</taxon>
        <taxon>Fungi</taxon>
        <taxon>Dikarya</taxon>
        <taxon>Basidiomycota</taxon>
        <taxon>Agaricomycotina</taxon>
        <taxon>Tremellomycetes</taxon>
        <taxon>Filobasidiales</taxon>
        <taxon>Filobasidiaceae</taxon>
        <taxon>Naganishia</taxon>
    </lineage>
</organism>
<evidence type="ECO:0000313" key="2">
    <source>
        <dbReference type="Proteomes" id="UP001234202"/>
    </source>
</evidence>
<reference evidence="1" key="1">
    <citation type="submission" date="2023-04" db="EMBL/GenBank/DDBJ databases">
        <title>Draft Genome sequencing of Naganishia species isolated from polar environments using Oxford Nanopore Technology.</title>
        <authorList>
            <person name="Leo P."/>
            <person name="Venkateswaran K."/>
        </authorList>
    </citation>
    <scope>NUCLEOTIDE SEQUENCE</scope>
    <source>
        <strain evidence="1">DBVPG 5303</strain>
    </source>
</reference>
<comment type="caution">
    <text evidence="1">The sequence shown here is derived from an EMBL/GenBank/DDBJ whole genome shotgun (WGS) entry which is preliminary data.</text>
</comment>
<keyword evidence="2" id="KW-1185">Reference proteome</keyword>
<gene>
    <name evidence="1" type="ORF">QFC24_005074</name>
</gene>
<dbReference type="Proteomes" id="UP001234202">
    <property type="component" value="Unassembled WGS sequence"/>
</dbReference>
<sequence length="1109" mass="122618">MVGTNKAGKATSGKVIVNQYHLEGVTRLCYSKDGQVIYTAGADSMVRIHSVGEIETGEPEFLDDHPEAVTCCVATDHSVVTGSIDGIVRRFDYPSNQLSGTITRAAGVPIHWLSVDNSGARVAVCSEELLVKVVDIQDPLQILTISGISKPVRSASWHPVQDMLTLVMTDGRIQVYEFVDDSPSCLKTVEGLAGAGKLEDELPCVVAWHPKGDYFVVPSRTHEIAIVDRDKWAKSGTFSTDGHDAEIGLLAWSPNGKYLASSARDDQLIIWNAETRKPVARTKTDGNIVSGLEFSPTDNTLSFTTTGGNVYIWQDVIPSDLPHPAKTPRGANGLDMLADDDDVEGDEELDNMILDDDAWIEHDEDEDVGHDGKTNYRVRGESVDGEVGMKEMVGVEKAQSAFQPGSTAFQNKRRYLAFNMIGVIDVTDMETHQVINVEFHDKGSRRGYHFQDNNRFHLASVGEQGIVYASNPDSGEPSMIEYRAYDGDAKTAAWQVSLEEKETAILVAAGGSRIDPDNVDLNDTGGVAIATSKGYIRFFTGTGLQRYIWRLGDEVVAMVASREMIFVVHREGGTSLDGCQNLRYTLMDLEHYDIVQEGRIPLPKRTSLTWIGFTTYGSPVMYDSHGLLSVMDRARRPGQGRWMPLLDTTAFSRRKEGRAERYWPVGVSEDKMMCIILKGTDLTPGHPRPIILDIDIEMPLLNKDQAQGRNEELIVRSNVELEAMKDNQKSSAYHATSGDIARKTKEQDKILLTLLMEAVKADRKQQAFDIVRMLHNTVSMNAASQIAELYSSFALKERILLYKSDFEAKHRAREKAVRNEASLRYVTDTYDEPYSNGKDSESKTSFEPRKGVSRRTAAATVTKPASRYESPLPIANLPSYTDLDSTLDSSAINASPSRKRKIDDDHLAFDEPSVDRMSLKKAHQDETAIELAPPAKAGASKNPFARGKPVASNPFARPANGKVAQATKSKSFFERVDDIQAKGKANGNADSTKGKKHQQPSKDKVATKQATLFNLKSAHSKEIVLDKSKPFALETSAEEVRQADQSEVHDLESEHAQAEDLQPEEDLEETQIEETQIDETPQQPITEEPEAMEDDEEPLEWEESDAEGA</sequence>
<dbReference type="EMBL" id="JASBWV010000019">
    <property type="protein sequence ID" value="KAJ9121093.1"/>
    <property type="molecule type" value="Genomic_DNA"/>
</dbReference>
<name>A0ACC2XB91_9TREE</name>
<evidence type="ECO:0000313" key="1">
    <source>
        <dbReference type="EMBL" id="KAJ9121093.1"/>
    </source>
</evidence>
<accession>A0ACC2XB91</accession>
<proteinExistence type="predicted"/>
<protein>
    <submittedName>
        <fullName evidence="1">Uncharacterized protein</fullName>
    </submittedName>
</protein>